<reference evidence="3" key="1">
    <citation type="journal article" date="2023" name="bioRxiv">
        <title>Complete genome of the Medicago anthracnose fungus, Colletotrichum destructivum, reveals a mini-chromosome-like region within a core chromosome.</title>
        <authorList>
            <person name="Lapalu N."/>
            <person name="Simon A."/>
            <person name="Lu A."/>
            <person name="Plaumann P.-L."/>
            <person name="Amselem J."/>
            <person name="Pigne S."/>
            <person name="Auger A."/>
            <person name="Koch C."/>
            <person name="Dallery J.-F."/>
            <person name="O'Connell R.J."/>
        </authorList>
    </citation>
    <scope>NUCLEOTIDE SEQUENCE [LARGE SCALE GENOMIC DNA]</scope>
    <source>
        <strain evidence="3">CBS 520.97</strain>
    </source>
</reference>
<accession>A0AAX4HW50</accession>
<feature type="signal peptide" evidence="1">
    <location>
        <begin position="1"/>
        <end position="18"/>
    </location>
</feature>
<dbReference type="KEGG" id="cdet:87936504"/>
<keyword evidence="1" id="KW-0732">Signal</keyword>
<evidence type="ECO:0000256" key="1">
    <source>
        <dbReference type="SAM" id="SignalP"/>
    </source>
</evidence>
<proteinExistence type="predicted"/>
<name>A0AAX4HW50_9PEZI</name>
<dbReference type="AlphaFoldDB" id="A0AAX4HW50"/>
<organism evidence="2 3">
    <name type="scientific">Colletotrichum destructivum</name>
    <dbReference type="NCBI Taxonomy" id="34406"/>
    <lineage>
        <taxon>Eukaryota</taxon>
        <taxon>Fungi</taxon>
        <taxon>Dikarya</taxon>
        <taxon>Ascomycota</taxon>
        <taxon>Pezizomycotina</taxon>
        <taxon>Sordariomycetes</taxon>
        <taxon>Hypocreomycetidae</taxon>
        <taxon>Glomerellales</taxon>
        <taxon>Glomerellaceae</taxon>
        <taxon>Colletotrichum</taxon>
        <taxon>Colletotrichum destructivum species complex</taxon>
    </lineage>
</organism>
<evidence type="ECO:0000313" key="3">
    <source>
        <dbReference type="Proteomes" id="UP001322277"/>
    </source>
</evidence>
<keyword evidence="3" id="KW-1185">Reference proteome</keyword>
<evidence type="ECO:0008006" key="4">
    <source>
        <dbReference type="Google" id="ProtNLM"/>
    </source>
</evidence>
<dbReference type="GeneID" id="87936504"/>
<feature type="chain" id="PRO_5043847752" description="Small secreted protein" evidence="1">
    <location>
        <begin position="19"/>
        <end position="108"/>
    </location>
</feature>
<protein>
    <recommendedName>
        <fullName evidence="4">Small secreted protein</fullName>
    </recommendedName>
</protein>
<gene>
    <name evidence="2" type="ORF">CDEST_00001</name>
</gene>
<sequence>MHLPTIIAALGPASLISAYTTRYSKNYCEQTRTVVTAYSNGLNYCYNIDGAASLQFTDVGAPNRWKCIAYAQSGCQGSRLELFGGGSAGTSCANSPIGWVYSYSCVLT</sequence>
<dbReference type="Proteomes" id="UP001322277">
    <property type="component" value="Chromosome 1"/>
</dbReference>
<evidence type="ECO:0000313" key="2">
    <source>
        <dbReference type="EMBL" id="WQF74987.1"/>
    </source>
</evidence>
<dbReference type="RefSeq" id="XP_062772211.1">
    <property type="nucleotide sequence ID" value="XM_062916160.1"/>
</dbReference>
<dbReference type="EMBL" id="CP137305">
    <property type="protein sequence ID" value="WQF74987.1"/>
    <property type="molecule type" value="Genomic_DNA"/>
</dbReference>